<comment type="caution">
    <text evidence="1">The sequence shown here is derived from an EMBL/GenBank/DDBJ whole genome shotgun (WGS) entry which is preliminary data.</text>
</comment>
<dbReference type="Pfam" id="PF11372">
    <property type="entry name" value="DUF3173"/>
    <property type="match status" value="1"/>
</dbReference>
<organism evidence="1 2">
    <name type="scientific">Streptococcus gallolyticus</name>
    <dbReference type="NCBI Taxonomy" id="315405"/>
    <lineage>
        <taxon>Bacteria</taxon>
        <taxon>Bacillati</taxon>
        <taxon>Bacillota</taxon>
        <taxon>Bacilli</taxon>
        <taxon>Lactobacillales</taxon>
        <taxon>Streptococcaceae</taxon>
        <taxon>Streptococcus</taxon>
    </lineage>
</organism>
<dbReference type="InterPro" id="IPR021512">
    <property type="entry name" value="DUF3173"/>
</dbReference>
<sequence>MSKKTVNHKKLMELGFPEHTSRDIIRQAKAIAVQEFKETSVFSNNMIELSKSPFENARLDLAPTYIVEDLLGFRLLSE</sequence>
<dbReference type="EMBL" id="SVAF01000003">
    <property type="protein sequence ID" value="MBE6163974.1"/>
    <property type="molecule type" value="Genomic_DNA"/>
</dbReference>
<name>A0A927XEP3_9STRE</name>
<evidence type="ECO:0000313" key="1">
    <source>
        <dbReference type="EMBL" id="MBE6163974.1"/>
    </source>
</evidence>
<proteinExistence type="predicted"/>
<reference evidence="1" key="1">
    <citation type="submission" date="2019-04" db="EMBL/GenBank/DDBJ databases">
        <title>Evolution of Biomass-Degrading Anaerobic Consortia Revealed by Metagenomics.</title>
        <authorList>
            <person name="Peng X."/>
        </authorList>
    </citation>
    <scope>NUCLEOTIDE SEQUENCE</scope>
    <source>
        <strain evidence="1">SIG195</strain>
    </source>
</reference>
<accession>A0A927XEP3</accession>
<dbReference type="AlphaFoldDB" id="A0A927XEP3"/>
<protein>
    <submittedName>
        <fullName evidence="1">DUF3173 domain-containing protein</fullName>
    </submittedName>
</protein>
<evidence type="ECO:0000313" key="2">
    <source>
        <dbReference type="Proteomes" id="UP000700800"/>
    </source>
</evidence>
<gene>
    <name evidence="1" type="ORF">E7156_01385</name>
</gene>
<dbReference type="Proteomes" id="UP000700800">
    <property type="component" value="Unassembled WGS sequence"/>
</dbReference>